<evidence type="ECO:0000313" key="2">
    <source>
        <dbReference type="Proteomes" id="UP000290288"/>
    </source>
</evidence>
<dbReference type="AlphaFoldDB" id="A0A4Q2DCY9"/>
<comment type="caution">
    <text evidence="1">The sequence shown here is derived from an EMBL/GenBank/DDBJ whole genome shotgun (WGS) entry which is preliminary data.</text>
</comment>
<protein>
    <submittedName>
        <fullName evidence="1">Uncharacterized protein</fullName>
    </submittedName>
</protein>
<dbReference type="OrthoDB" id="3221235at2759"/>
<dbReference type="Gene3D" id="3.80.10.10">
    <property type="entry name" value="Ribonuclease Inhibitor"/>
    <property type="match status" value="1"/>
</dbReference>
<reference evidence="1 2" key="1">
    <citation type="submission" date="2019-01" db="EMBL/GenBank/DDBJ databases">
        <title>Draft genome sequence of Psathyrella aberdarensis IHI B618.</title>
        <authorList>
            <person name="Buettner E."/>
            <person name="Kellner H."/>
        </authorList>
    </citation>
    <scope>NUCLEOTIDE SEQUENCE [LARGE SCALE GENOMIC DNA]</scope>
    <source>
        <strain evidence="1 2">IHI B618</strain>
    </source>
</reference>
<gene>
    <name evidence="1" type="ORF">EST38_g8305</name>
</gene>
<evidence type="ECO:0000313" key="1">
    <source>
        <dbReference type="EMBL" id="RXW17543.1"/>
    </source>
</evidence>
<organism evidence="1 2">
    <name type="scientific">Candolleomyces aberdarensis</name>
    <dbReference type="NCBI Taxonomy" id="2316362"/>
    <lineage>
        <taxon>Eukaryota</taxon>
        <taxon>Fungi</taxon>
        <taxon>Dikarya</taxon>
        <taxon>Basidiomycota</taxon>
        <taxon>Agaricomycotina</taxon>
        <taxon>Agaricomycetes</taxon>
        <taxon>Agaricomycetidae</taxon>
        <taxon>Agaricales</taxon>
        <taxon>Agaricineae</taxon>
        <taxon>Psathyrellaceae</taxon>
        <taxon>Candolleomyces</taxon>
    </lineage>
</organism>
<dbReference type="InterPro" id="IPR032675">
    <property type="entry name" value="LRR_dom_sf"/>
</dbReference>
<dbReference type="Proteomes" id="UP000290288">
    <property type="component" value="Unassembled WGS sequence"/>
</dbReference>
<dbReference type="EMBL" id="SDEE01000332">
    <property type="protein sequence ID" value="RXW17543.1"/>
    <property type="molecule type" value="Genomic_DNA"/>
</dbReference>
<keyword evidence="2" id="KW-1185">Reference proteome</keyword>
<sequence length="337" mass="37788">MRLVAVPPQPTPALTNAKLYFSVDEYEQESAPSKHLVSAPNILSASTLRSLEIGGQILTHDIMDLPVAWANLERLVFNGYHGDSLSFDAVQSLRLLKACPNLVTCELFLEGDAAIPTDCAPILLPKLRELLLLPDKYHIPPNFAASFLLPSLRKLEVPTGYGQLISRDHKASGLFELLERFGSTLQDVTFCYKPLTQSALNHCLRQLPNVTSLGLYSNHRNEFTTSLNNDILGHLSPKFDQAGTTITQLPLCPNIEVFRFRACSGELDEEAFVDFIEARRREVNNQPLEGGRRIARLREVDCGYYDFRSIDPGAALRNRGVDMEAFSLTKWHYYPNL</sequence>
<proteinExistence type="predicted"/>
<accession>A0A4Q2DCY9</accession>
<name>A0A4Q2DCY9_9AGAR</name>
<dbReference type="STRING" id="2316362.A0A4Q2DCY9"/>